<dbReference type="AlphaFoldDB" id="A0A1M7RVY0"/>
<evidence type="ECO:0000256" key="9">
    <source>
        <dbReference type="SAM" id="Phobius"/>
    </source>
</evidence>
<evidence type="ECO:0000256" key="6">
    <source>
        <dbReference type="ARBA" id="ARBA00022989"/>
    </source>
</evidence>
<feature type="region of interest" description="Disordered" evidence="8">
    <location>
        <begin position="325"/>
        <end position="350"/>
    </location>
</feature>
<proteinExistence type="inferred from homology"/>
<dbReference type="EMBL" id="FRDL01000001">
    <property type="protein sequence ID" value="SHN50423.1"/>
    <property type="molecule type" value="Genomic_DNA"/>
</dbReference>
<evidence type="ECO:0000259" key="10">
    <source>
        <dbReference type="Pfam" id="PF00892"/>
    </source>
</evidence>
<reference evidence="11 12" key="1">
    <citation type="submission" date="2016-12" db="EMBL/GenBank/DDBJ databases">
        <authorList>
            <person name="Song W.-J."/>
            <person name="Kurnit D.M."/>
        </authorList>
    </citation>
    <scope>NUCLEOTIDE SEQUENCE [LARGE SCALE GENOMIC DNA]</scope>
    <source>
        <strain evidence="11 12">CGMCC 1.10808</strain>
    </source>
</reference>
<dbReference type="InterPro" id="IPR004626">
    <property type="entry name" value="RarD"/>
</dbReference>
<dbReference type="Pfam" id="PF00892">
    <property type="entry name" value="EamA"/>
    <property type="match status" value="1"/>
</dbReference>
<evidence type="ECO:0000256" key="7">
    <source>
        <dbReference type="ARBA" id="ARBA00023136"/>
    </source>
</evidence>
<name>A0A1M7RVY0_9RHOB</name>
<dbReference type="PANTHER" id="PTHR22911:SF137">
    <property type="entry name" value="SOLUTE CARRIER FAMILY 35 MEMBER G2-RELATED"/>
    <property type="match status" value="1"/>
</dbReference>
<keyword evidence="4" id="KW-1003">Cell membrane</keyword>
<accession>A0A1M7RVY0</accession>
<feature type="transmembrane region" description="Helical" evidence="9">
    <location>
        <begin position="114"/>
        <end position="131"/>
    </location>
</feature>
<sequence>MSAGTSRRRDAQPPRPGAAAAAIVAAATVWGLSPIYYKALSHVPPIEILAHRTLWSLFFIGGFAALSGRGPEALRALAECASARALAFAAAMISVNWLLFIWSVQSGRAVEASLGYYIFPLVAAGLGAAWLGERFNRAQAAALALALAATGLLTWGIGRPPWIALALAFSFGLYGIAKKGLSVGPIAGVAAEVALLAPIAALWLAGAHLWGWSDFTGKPGGLFAEGWRDSAMLAFSGVLTGAPLILFSLAARRLRYATVGLISYLNPTLQFLCATLLFAEPLSPWHGPALALIWLGLAIYTRDGLAQERRARRAVAELQRACASTRSSAASASGAAASEAGTSAPQNPRA</sequence>
<dbReference type="PANTHER" id="PTHR22911">
    <property type="entry name" value="ACYL-MALONYL CONDENSING ENZYME-RELATED"/>
    <property type="match status" value="1"/>
</dbReference>
<evidence type="ECO:0000313" key="11">
    <source>
        <dbReference type="EMBL" id="SHN50423.1"/>
    </source>
</evidence>
<dbReference type="OrthoDB" id="369870at2"/>
<feature type="transmembrane region" description="Helical" evidence="9">
    <location>
        <begin position="189"/>
        <end position="210"/>
    </location>
</feature>
<dbReference type="InterPro" id="IPR000620">
    <property type="entry name" value="EamA_dom"/>
</dbReference>
<keyword evidence="5 9" id="KW-0812">Transmembrane</keyword>
<comment type="similarity">
    <text evidence="2">Belongs to the EamA transporter family.</text>
</comment>
<evidence type="ECO:0000256" key="8">
    <source>
        <dbReference type="SAM" id="MobiDB-lite"/>
    </source>
</evidence>
<dbReference type="InterPro" id="IPR037185">
    <property type="entry name" value="EmrE-like"/>
</dbReference>
<feature type="transmembrane region" description="Helical" evidence="9">
    <location>
        <begin position="17"/>
        <end position="37"/>
    </location>
</feature>
<feature type="transmembrane region" description="Helical" evidence="9">
    <location>
        <begin position="138"/>
        <end position="155"/>
    </location>
</feature>
<dbReference type="SUPFAM" id="SSF103481">
    <property type="entry name" value="Multidrug resistance efflux transporter EmrE"/>
    <property type="match status" value="2"/>
</dbReference>
<gene>
    <name evidence="11" type="ORF">SAMN05216200_101216</name>
</gene>
<dbReference type="Proteomes" id="UP000184066">
    <property type="component" value="Unassembled WGS sequence"/>
</dbReference>
<feature type="transmembrane region" description="Helical" evidence="9">
    <location>
        <begin position="81"/>
        <end position="102"/>
    </location>
</feature>
<evidence type="ECO:0000256" key="3">
    <source>
        <dbReference type="ARBA" id="ARBA00022448"/>
    </source>
</evidence>
<dbReference type="RefSeq" id="WP_072745799.1">
    <property type="nucleotide sequence ID" value="NZ_FOHL01000002.1"/>
</dbReference>
<dbReference type="NCBIfam" id="TIGR00688">
    <property type="entry name" value="rarD"/>
    <property type="match status" value="1"/>
</dbReference>
<feature type="transmembrane region" description="Helical" evidence="9">
    <location>
        <begin position="49"/>
        <end position="69"/>
    </location>
</feature>
<feature type="domain" description="EamA" evidence="10">
    <location>
        <begin position="20"/>
        <end position="154"/>
    </location>
</feature>
<feature type="transmembrane region" description="Helical" evidence="9">
    <location>
        <begin position="230"/>
        <end position="249"/>
    </location>
</feature>
<organism evidence="11 12">
    <name type="scientific">Oceanicella actignis</name>
    <dbReference type="NCBI Taxonomy" id="1189325"/>
    <lineage>
        <taxon>Bacteria</taxon>
        <taxon>Pseudomonadati</taxon>
        <taxon>Pseudomonadota</taxon>
        <taxon>Alphaproteobacteria</taxon>
        <taxon>Rhodobacterales</taxon>
        <taxon>Paracoccaceae</taxon>
        <taxon>Oceanicella</taxon>
    </lineage>
</organism>
<comment type="subcellular location">
    <subcellularLocation>
        <location evidence="1">Cell membrane</location>
        <topology evidence="1">Multi-pass membrane protein</topology>
    </subcellularLocation>
</comment>
<evidence type="ECO:0000313" key="12">
    <source>
        <dbReference type="Proteomes" id="UP000184066"/>
    </source>
</evidence>
<feature type="transmembrane region" description="Helical" evidence="9">
    <location>
        <begin position="285"/>
        <end position="302"/>
    </location>
</feature>
<keyword evidence="12" id="KW-1185">Reference proteome</keyword>
<dbReference type="GO" id="GO:0005886">
    <property type="term" value="C:plasma membrane"/>
    <property type="evidence" value="ECO:0007669"/>
    <property type="project" value="UniProtKB-SubCell"/>
</dbReference>
<evidence type="ECO:0000256" key="5">
    <source>
        <dbReference type="ARBA" id="ARBA00022692"/>
    </source>
</evidence>
<feature type="transmembrane region" description="Helical" evidence="9">
    <location>
        <begin position="161"/>
        <end position="177"/>
    </location>
</feature>
<keyword evidence="3" id="KW-0813">Transport</keyword>
<keyword evidence="6 9" id="KW-1133">Transmembrane helix</keyword>
<feature type="compositionally biased region" description="Low complexity" evidence="8">
    <location>
        <begin position="325"/>
        <end position="344"/>
    </location>
</feature>
<evidence type="ECO:0000256" key="4">
    <source>
        <dbReference type="ARBA" id="ARBA00022475"/>
    </source>
</evidence>
<evidence type="ECO:0000256" key="2">
    <source>
        <dbReference type="ARBA" id="ARBA00007362"/>
    </source>
</evidence>
<keyword evidence="7 9" id="KW-0472">Membrane</keyword>
<evidence type="ECO:0000256" key="1">
    <source>
        <dbReference type="ARBA" id="ARBA00004651"/>
    </source>
</evidence>
<feature type="transmembrane region" description="Helical" evidence="9">
    <location>
        <begin position="256"/>
        <end position="279"/>
    </location>
</feature>
<protein>
    <submittedName>
        <fullName evidence="11">Chloramphenicol-sensitive protein RarD</fullName>
    </submittedName>
</protein>